<dbReference type="STRING" id="576137.A0A1L7X741"/>
<name>A0A1L7X741_9HELO</name>
<dbReference type="OrthoDB" id="5227693at2759"/>
<dbReference type="AlphaFoldDB" id="A0A1L7X741"/>
<accession>A0A1L7X741</accession>
<gene>
    <name evidence="3" type="ORF">PAC_10708</name>
</gene>
<dbReference type="Proteomes" id="UP000184330">
    <property type="component" value="Unassembled WGS sequence"/>
</dbReference>
<sequence length="590" mass="66412">MSTTDPSSTIPSSTTSSTSSSSATSSGSGGGNGIDNVNQNVFGVVALIVSVVALFTTVLQVLQQYFSSADGHRRCHKSVIGLWAKGTKRKLRFNQFRIEVVFETPVIFAAPPDNDRGPVPERKIHYIVGTSQSYKDTRVLEPDAQKQADAVTIKQVHTADDERASWLTLISTLQESEHESREWDRQKRLRPKAPWKKGPPVEPDYQLAAALQSKTRSWDFIPSSITKPYATSAMCHLVELMAMLGLYWKTFDQSTWNLRAEGNGFILTSTHVHGLGVMVVFATTGRSEFKENRVIPSHAISQLTFGTVPNIFDDVKYQEQAVENQSLDLVFGSARDEADTLESLGCQPATLNRWQKDHKHIFSLSFEIIGMLGKVIRIRGSSFKMIPNPTNDQWSKKVGKKASWKVARLMEVFQSKLQDIITNDSLPNDHRLFQIRSQWLEIEDLDWTDELDLSLEAREAIHDALDEQTKFLLTLRQLDILSVLVAHITKVVGILVNPQSPLNTIVLLNKEDALFDYYFSKIRPDVIGNKDLKGTAVPVATEKEKGERDVIWISLMYRMLCWFMLHDFDGKDVKIVPSDLKGSRMPIYIG</sequence>
<feature type="region of interest" description="Disordered" evidence="1">
    <location>
        <begin position="1"/>
        <end position="31"/>
    </location>
</feature>
<feature type="region of interest" description="Disordered" evidence="1">
    <location>
        <begin position="180"/>
        <end position="201"/>
    </location>
</feature>
<keyword evidence="2" id="KW-0812">Transmembrane</keyword>
<reference evidence="3 4" key="1">
    <citation type="submission" date="2016-03" db="EMBL/GenBank/DDBJ databases">
        <authorList>
            <person name="Ploux O."/>
        </authorList>
    </citation>
    <scope>NUCLEOTIDE SEQUENCE [LARGE SCALE GENOMIC DNA]</scope>
    <source>
        <strain evidence="3 4">UAMH 11012</strain>
    </source>
</reference>
<evidence type="ECO:0000313" key="3">
    <source>
        <dbReference type="EMBL" id="CZR60812.1"/>
    </source>
</evidence>
<organism evidence="3 4">
    <name type="scientific">Phialocephala subalpina</name>
    <dbReference type="NCBI Taxonomy" id="576137"/>
    <lineage>
        <taxon>Eukaryota</taxon>
        <taxon>Fungi</taxon>
        <taxon>Dikarya</taxon>
        <taxon>Ascomycota</taxon>
        <taxon>Pezizomycotina</taxon>
        <taxon>Leotiomycetes</taxon>
        <taxon>Helotiales</taxon>
        <taxon>Mollisiaceae</taxon>
        <taxon>Phialocephala</taxon>
        <taxon>Phialocephala fortinii species complex</taxon>
    </lineage>
</organism>
<protein>
    <submittedName>
        <fullName evidence="3">Probable Modin</fullName>
    </submittedName>
</protein>
<keyword evidence="2" id="KW-1133">Transmembrane helix</keyword>
<feature type="compositionally biased region" description="Low complexity" evidence="1">
    <location>
        <begin position="1"/>
        <end position="26"/>
    </location>
</feature>
<evidence type="ECO:0000313" key="4">
    <source>
        <dbReference type="Proteomes" id="UP000184330"/>
    </source>
</evidence>
<evidence type="ECO:0000256" key="1">
    <source>
        <dbReference type="SAM" id="MobiDB-lite"/>
    </source>
</evidence>
<feature type="transmembrane region" description="Helical" evidence="2">
    <location>
        <begin position="41"/>
        <end position="62"/>
    </location>
</feature>
<evidence type="ECO:0000256" key="2">
    <source>
        <dbReference type="SAM" id="Phobius"/>
    </source>
</evidence>
<proteinExistence type="predicted"/>
<dbReference type="EMBL" id="FJOG01000017">
    <property type="protein sequence ID" value="CZR60812.1"/>
    <property type="molecule type" value="Genomic_DNA"/>
</dbReference>
<keyword evidence="4" id="KW-1185">Reference proteome</keyword>
<keyword evidence="2" id="KW-0472">Membrane</keyword>